<keyword evidence="3" id="KW-0732">Signal</keyword>
<feature type="region of interest" description="Disordered" evidence="9">
    <location>
        <begin position="143"/>
        <end position="172"/>
    </location>
</feature>
<evidence type="ECO:0000256" key="6">
    <source>
        <dbReference type="ARBA" id="ARBA00022837"/>
    </source>
</evidence>
<organism evidence="12 13">
    <name type="scientific">Catenaria anguillulae PL171</name>
    <dbReference type="NCBI Taxonomy" id="765915"/>
    <lineage>
        <taxon>Eukaryota</taxon>
        <taxon>Fungi</taxon>
        <taxon>Fungi incertae sedis</taxon>
        <taxon>Blastocladiomycota</taxon>
        <taxon>Blastocladiomycetes</taxon>
        <taxon>Blastocladiales</taxon>
        <taxon>Catenariaceae</taxon>
        <taxon>Catenaria</taxon>
    </lineage>
</organism>
<keyword evidence="10" id="KW-0472">Membrane</keyword>
<name>A0A1Y2HM91_9FUNG</name>
<dbReference type="InterPro" id="IPR000209">
    <property type="entry name" value="Peptidase_S8/S53_dom"/>
</dbReference>
<evidence type="ECO:0000259" key="11">
    <source>
        <dbReference type="PROSITE" id="PS51829"/>
    </source>
</evidence>
<dbReference type="EMBL" id="MCFL01000026">
    <property type="protein sequence ID" value="ORZ34813.1"/>
    <property type="molecule type" value="Genomic_DNA"/>
</dbReference>
<feature type="compositionally biased region" description="Polar residues" evidence="9">
    <location>
        <begin position="154"/>
        <end position="165"/>
    </location>
</feature>
<evidence type="ECO:0000256" key="10">
    <source>
        <dbReference type="SAM" id="Phobius"/>
    </source>
</evidence>
<dbReference type="STRING" id="765915.A0A1Y2HM91"/>
<dbReference type="Pfam" id="PF00082">
    <property type="entry name" value="Peptidase_S8"/>
    <property type="match status" value="1"/>
</dbReference>
<protein>
    <submittedName>
        <fullName evidence="12">Peptidase S8/S53 domain-containing protein</fullName>
    </submittedName>
</protein>
<dbReference type="Gene3D" id="3.40.50.200">
    <property type="entry name" value="Peptidase S8/S53 domain"/>
    <property type="match status" value="1"/>
</dbReference>
<dbReference type="Proteomes" id="UP000193411">
    <property type="component" value="Unassembled WGS sequence"/>
</dbReference>
<evidence type="ECO:0000256" key="4">
    <source>
        <dbReference type="ARBA" id="ARBA00022801"/>
    </source>
</evidence>
<feature type="active site" description="Charge relay system" evidence="7 8">
    <location>
        <position position="254"/>
    </location>
</feature>
<comment type="similarity">
    <text evidence="1">Belongs to the peptidase S8 family. Furin subfamily.</text>
</comment>
<accession>A0A1Y2HM91</accession>
<feature type="domain" description="P/Homo B" evidence="11">
    <location>
        <begin position="513"/>
        <end position="647"/>
    </location>
</feature>
<evidence type="ECO:0000256" key="2">
    <source>
        <dbReference type="ARBA" id="ARBA00022670"/>
    </source>
</evidence>
<dbReference type="InterPro" id="IPR036852">
    <property type="entry name" value="Peptidase_S8/S53_dom_sf"/>
</dbReference>
<dbReference type="PANTHER" id="PTHR42884:SF14">
    <property type="entry name" value="NEUROENDOCRINE CONVERTASE 1"/>
    <property type="match status" value="1"/>
</dbReference>
<dbReference type="InterPro" id="IPR023828">
    <property type="entry name" value="Peptidase_S8_Ser-AS"/>
</dbReference>
<dbReference type="InterPro" id="IPR008979">
    <property type="entry name" value="Galactose-bd-like_sf"/>
</dbReference>
<evidence type="ECO:0000256" key="1">
    <source>
        <dbReference type="ARBA" id="ARBA00005325"/>
    </source>
</evidence>
<comment type="caution">
    <text evidence="12">The sequence shown here is derived from an EMBL/GenBank/DDBJ whole genome shotgun (WGS) entry which is preliminary data.</text>
</comment>
<keyword evidence="4 8" id="KW-0378">Hydrolase</keyword>
<dbReference type="InterPro" id="IPR034182">
    <property type="entry name" value="Kexin/furin"/>
</dbReference>
<dbReference type="PROSITE" id="PS00138">
    <property type="entry name" value="SUBTILASE_SER"/>
    <property type="match status" value="1"/>
</dbReference>
<keyword evidence="13" id="KW-1185">Reference proteome</keyword>
<dbReference type="Gene3D" id="2.60.120.260">
    <property type="entry name" value="Galactose-binding domain-like"/>
    <property type="match status" value="1"/>
</dbReference>
<dbReference type="AlphaFoldDB" id="A0A1Y2HM91"/>
<dbReference type="SUPFAM" id="SSF52743">
    <property type="entry name" value="Subtilisin-like"/>
    <property type="match status" value="1"/>
</dbReference>
<feature type="active site" description="Charge relay system" evidence="7 8">
    <location>
        <position position="216"/>
    </location>
</feature>
<evidence type="ECO:0000256" key="5">
    <source>
        <dbReference type="ARBA" id="ARBA00022825"/>
    </source>
</evidence>
<dbReference type="GO" id="GO:0005802">
    <property type="term" value="C:trans-Golgi network"/>
    <property type="evidence" value="ECO:0007669"/>
    <property type="project" value="TreeGrafter"/>
</dbReference>
<dbReference type="GO" id="GO:0000139">
    <property type="term" value="C:Golgi membrane"/>
    <property type="evidence" value="ECO:0007669"/>
    <property type="project" value="TreeGrafter"/>
</dbReference>
<dbReference type="PROSITE" id="PS51892">
    <property type="entry name" value="SUBTILASE"/>
    <property type="match status" value="1"/>
</dbReference>
<proteinExistence type="inferred from homology"/>
<dbReference type="GO" id="GO:0016485">
    <property type="term" value="P:protein processing"/>
    <property type="evidence" value="ECO:0007669"/>
    <property type="project" value="TreeGrafter"/>
</dbReference>
<evidence type="ECO:0000256" key="9">
    <source>
        <dbReference type="SAM" id="MobiDB-lite"/>
    </source>
</evidence>
<evidence type="ECO:0000256" key="3">
    <source>
        <dbReference type="ARBA" id="ARBA00022729"/>
    </source>
</evidence>
<dbReference type="PROSITE" id="PS51829">
    <property type="entry name" value="P_HOMO_B"/>
    <property type="match status" value="1"/>
</dbReference>
<keyword evidence="6" id="KW-0106">Calcium</keyword>
<dbReference type="PANTHER" id="PTHR42884">
    <property type="entry name" value="PROPROTEIN CONVERTASE SUBTILISIN/KEXIN-RELATED"/>
    <property type="match status" value="1"/>
</dbReference>
<keyword evidence="10" id="KW-0812">Transmembrane</keyword>
<dbReference type="Pfam" id="PF01483">
    <property type="entry name" value="P_proprotein"/>
    <property type="match status" value="1"/>
</dbReference>
<dbReference type="SUPFAM" id="SSF49785">
    <property type="entry name" value="Galactose-binding domain-like"/>
    <property type="match status" value="1"/>
</dbReference>
<dbReference type="GO" id="GO:0004252">
    <property type="term" value="F:serine-type endopeptidase activity"/>
    <property type="evidence" value="ECO:0007669"/>
    <property type="project" value="UniProtKB-UniRule"/>
</dbReference>
<feature type="transmembrane region" description="Helical" evidence="10">
    <location>
        <begin position="666"/>
        <end position="687"/>
    </location>
</feature>
<sequence length="689" mass="73872">MQSFNAIPQIPRDSAATSTMTLPKRRRMATFMAIVAILSVAANPCFASAAHPSSIPSHAPLQGDGQPILGPHTSVDWVLQVDPEFYSNTSFPAYSLTAFQEHAHVLPGKDTYLLPHPWHSLGPPHLSTLHTHVPGLVSAHLVHPSTHPDDQRISKQGTVARSPDNSPHAPLLSSITDASFSDQWHLTANISSTHINVLGLWSQGINGTGITIQVADDGIDYTNRDLAGAYVSALSFDYVRNQPDPKPPTLGQAHGTKAAGLAVARRNDFCGVGVAFGARLAGARSLPSESDRALPPPPPETREAALFSRNVNEIDIFSNSWGPSDSGKGLGRPAPLAEEAIKQAFMKGRKGKGSLILFAGGNGRLEYDSCAYDGYVSNIYTIAVGAVHMGNKAAEYSEECPSILVSTYSSFDYKDDVTAMTTTTTGANGCVSTFGGTSAATPIAAGILALVLQARPQLRSRDVMHLLVNKAVPVDVNDASWARTYGDLMYSPRYGFGKLDAQVLVDAARKWVMVPGDMAEWHSAVSPVGRPIPAGAPILASIKVPATTNLARIEQVQVSVNVSSTARGYLVYTLRSPSGAASRLTTVRYRDDKTDLNQFLAWNFTSLRFWGEENIEGDWVLEIVDSNVTHAGNWATWQLHLYGMNKADAAKYNEDKRKAALAQGSMGMRSVAIGGLAMLASMLLVFVGF</sequence>
<gene>
    <name evidence="12" type="ORF">BCR44DRAFT_1435865</name>
</gene>
<keyword evidence="10" id="KW-1133">Transmembrane helix</keyword>
<dbReference type="PRINTS" id="PR00723">
    <property type="entry name" value="SUBTILISIN"/>
</dbReference>
<evidence type="ECO:0000313" key="12">
    <source>
        <dbReference type="EMBL" id="ORZ34813.1"/>
    </source>
</evidence>
<dbReference type="InterPro" id="IPR002884">
    <property type="entry name" value="P_dom"/>
</dbReference>
<dbReference type="InterPro" id="IPR015500">
    <property type="entry name" value="Peptidase_S8_subtilisin-rel"/>
</dbReference>
<feature type="active site" description="Charge relay system" evidence="7 8">
    <location>
        <position position="438"/>
    </location>
</feature>
<evidence type="ECO:0000256" key="7">
    <source>
        <dbReference type="PIRSR" id="PIRSR615500-1"/>
    </source>
</evidence>
<reference evidence="12 13" key="1">
    <citation type="submission" date="2016-07" db="EMBL/GenBank/DDBJ databases">
        <title>Pervasive Adenine N6-methylation of Active Genes in Fungi.</title>
        <authorList>
            <consortium name="DOE Joint Genome Institute"/>
            <person name="Mondo S.J."/>
            <person name="Dannebaum R.O."/>
            <person name="Kuo R.C."/>
            <person name="Labutti K."/>
            <person name="Haridas S."/>
            <person name="Kuo A."/>
            <person name="Salamov A."/>
            <person name="Ahrendt S.R."/>
            <person name="Lipzen A."/>
            <person name="Sullivan W."/>
            <person name="Andreopoulos W.B."/>
            <person name="Clum A."/>
            <person name="Lindquist E."/>
            <person name="Daum C."/>
            <person name="Ramamoorthy G.K."/>
            <person name="Gryganskyi A."/>
            <person name="Culley D."/>
            <person name="Magnuson J.K."/>
            <person name="James T.Y."/>
            <person name="O'Malley M.A."/>
            <person name="Stajich J.E."/>
            <person name="Spatafora J.W."/>
            <person name="Visel A."/>
            <person name="Grigoriev I.V."/>
        </authorList>
    </citation>
    <scope>NUCLEOTIDE SEQUENCE [LARGE SCALE GENOMIC DNA]</scope>
    <source>
        <strain evidence="12 13">PL171</strain>
    </source>
</reference>
<dbReference type="OrthoDB" id="300641at2759"/>
<keyword evidence="2 8" id="KW-0645">Protease</keyword>
<keyword evidence="5 8" id="KW-0720">Serine protease</keyword>
<evidence type="ECO:0000256" key="8">
    <source>
        <dbReference type="PROSITE-ProRule" id="PRU01240"/>
    </source>
</evidence>
<dbReference type="CDD" id="cd04059">
    <property type="entry name" value="Peptidases_S8_Protein_convertases_Kexins_Furin-like"/>
    <property type="match status" value="1"/>
</dbReference>
<evidence type="ECO:0000313" key="13">
    <source>
        <dbReference type="Proteomes" id="UP000193411"/>
    </source>
</evidence>